<evidence type="ECO:0000256" key="4">
    <source>
        <dbReference type="SAM" id="MobiDB-lite"/>
    </source>
</evidence>
<feature type="DNA-binding region" description="OmpR/PhoB-type" evidence="3">
    <location>
        <begin position="125"/>
        <end position="224"/>
    </location>
</feature>
<dbReference type="EMBL" id="CP113089">
    <property type="protein sequence ID" value="WAB82375.1"/>
    <property type="molecule type" value="Genomic_DNA"/>
</dbReference>
<dbReference type="GO" id="GO:0006355">
    <property type="term" value="P:regulation of DNA-templated transcription"/>
    <property type="evidence" value="ECO:0007669"/>
    <property type="project" value="InterPro"/>
</dbReference>
<accession>A0A9E8MMI4</accession>
<dbReference type="AlphaFoldDB" id="A0A9E8MMI4"/>
<gene>
    <name evidence="7" type="ORF">OVN18_05060</name>
</gene>
<dbReference type="Gene3D" id="3.40.50.2300">
    <property type="match status" value="1"/>
</dbReference>
<keyword evidence="8" id="KW-1185">Reference proteome</keyword>
<dbReference type="PROSITE" id="PS51755">
    <property type="entry name" value="OMPR_PHOB"/>
    <property type="match status" value="1"/>
</dbReference>
<dbReference type="GO" id="GO:0005829">
    <property type="term" value="C:cytosol"/>
    <property type="evidence" value="ECO:0007669"/>
    <property type="project" value="TreeGrafter"/>
</dbReference>
<keyword evidence="1 3" id="KW-0238">DNA-binding</keyword>
<dbReference type="PROSITE" id="PS50110">
    <property type="entry name" value="RESPONSE_REGULATORY"/>
    <property type="match status" value="1"/>
</dbReference>
<evidence type="ECO:0000256" key="1">
    <source>
        <dbReference type="ARBA" id="ARBA00023125"/>
    </source>
</evidence>
<dbReference type="InterPro" id="IPR001789">
    <property type="entry name" value="Sig_transdc_resp-reg_receiver"/>
</dbReference>
<dbReference type="RefSeq" id="WP_267782375.1">
    <property type="nucleotide sequence ID" value="NZ_CP113089.1"/>
</dbReference>
<dbReference type="InterPro" id="IPR039420">
    <property type="entry name" value="WalR-like"/>
</dbReference>
<evidence type="ECO:0000256" key="2">
    <source>
        <dbReference type="PROSITE-ProRule" id="PRU00169"/>
    </source>
</evidence>
<dbReference type="InterPro" id="IPR011006">
    <property type="entry name" value="CheY-like_superfamily"/>
</dbReference>
<dbReference type="SMART" id="SM00448">
    <property type="entry name" value="REC"/>
    <property type="match status" value="1"/>
</dbReference>
<reference evidence="7" key="1">
    <citation type="submission" date="2022-11" db="EMBL/GenBank/DDBJ databases">
        <title>Description of Microcella daejonensis nov. sp, isolated from riverside soil.</title>
        <authorList>
            <person name="Molina K.M."/>
            <person name="Kim S.B."/>
        </authorList>
    </citation>
    <scope>NUCLEOTIDE SEQUENCE</scope>
    <source>
        <strain evidence="7">MMS21-STM12</strain>
    </source>
</reference>
<proteinExistence type="predicted"/>
<evidence type="ECO:0000313" key="7">
    <source>
        <dbReference type="EMBL" id="WAB82375.1"/>
    </source>
</evidence>
<feature type="domain" description="OmpR/PhoB-type" evidence="6">
    <location>
        <begin position="125"/>
        <end position="224"/>
    </location>
</feature>
<feature type="compositionally biased region" description="Low complexity" evidence="4">
    <location>
        <begin position="230"/>
        <end position="239"/>
    </location>
</feature>
<dbReference type="SUPFAM" id="SSF52172">
    <property type="entry name" value="CheY-like"/>
    <property type="match status" value="1"/>
</dbReference>
<dbReference type="Gene3D" id="1.10.10.10">
    <property type="entry name" value="Winged helix-like DNA-binding domain superfamily/Winged helix DNA-binding domain"/>
    <property type="match status" value="1"/>
</dbReference>
<protein>
    <submittedName>
        <fullName evidence="7">Response regulator transcription factor</fullName>
    </submittedName>
</protein>
<dbReference type="KEGG" id="mdb:OVN18_05060"/>
<dbReference type="Pfam" id="PF00072">
    <property type="entry name" value="Response_reg"/>
    <property type="match status" value="1"/>
</dbReference>
<evidence type="ECO:0000259" key="6">
    <source>
        <dbReference type="PROSITE" id="PS51755"/>
    </source>
</evidence>
<dbReference type="Pfam" id="PF00486">
    <property type="entry name" value="Trans_reg_C"/>
    <property type="match status" value="1"/>
</dbReference>
<dbReference type="Gene3D" id="6.10.250.690">
    <property type="match status" value="1"/>
</dbReference>
<dbReference type="PANTHER" id="PTHR48111">
    <property type="entry name" value="REGULATOR OF RPOS"/>
    <property type="match status" value="1"/>
</dbReference>
<evidence type="ECO:0000256" key="3">
    <source>
        <dbReference type="PROSITE-ProRule" id="PRU01091"/>
    </source>
</evidence>
<dbReference type="Proteomes" id="UP001164706">
    <property type="component" value="Chromosome"/>
</dbReference>
<dbReference type="InterPro" id="IPR036388">
    <property type="entry name" value="WH-like_DNA-bd_sf"/>
</dbReference>
<evidence type="ECO:0000313" key="8">
    <source>
        <dbReference type="Proteomes" id="UP001164706"/>
    </source>
</evidence>
<dbReference type="GO" id="GO:0032993">
    <property type="term" value="C:protein-DNA complex"/>
    <property type="evidence" value="ECO:0007669"/>
    <property type="project" value="TreeGrafter"/>
</dbReference>
<keyword evidence="2" id="KW-0597">Phosphoprotein</keyword>
<dbReference type="GO" id="GO:0000156">
    <property type="term" value="F:phosphorelay response regulator activity"/>
    <property type="evidence" value="ECO:0007669"/>
    <property type="project" value="TreeGrafter"/>
</dbReference>
<sequence length="249" mass="26876">MKILIADDDEQILRALAITLKARGHTVVTARTGTEALDTAIHAHPDLIVIDLGMPGLTGQEVIEAVRGWSTMPILVVSGRSESWDKVDALDAGADDYMTKPFSVDELLARIRALSRRLGPVEATGPTVAFGEVVVDLAHRQVLRAGAPVRLTPTEWRLLEELVRHPGTLITRETLLATVWGRPSTGDTGYLRLYMAQLRKKLEPVPSAPRYLLTEAGMGYRFAPEGLPEGSSGAPAPADGADDDGRASR</sequence>
<evidence type="ECO:0000259" key="5">
    <source>
        <dbReference type="PROSITE" id="PS50110"/>
    </source>
</evidence>
<name>A0A9E8MMI4_9MICO</name>
<organism evidence="7 8">
    <name type="scientific">Microcella daejeonensis</name>
    <dbReference type="NCBI Taxonomy" id="2994971"/>
    <lineage>
        <taxon>Bacteria</taxon>
        <taxon>Bacillati</taxon>
        <taxon>Actinomycetota</taxon>
        <taxon>Actinomycetes</taxon>
        <taxon>Micrococcales</taxon>
        <taxon>Microbacteriaceae</taxon>
        <taxon>Microcella</taxon>
    </lineage>
</organism>
<feature type="region of interest" description="Disordered" evidence="4">
    <location>
        <begin position="223"/>
        <end position="249"/>
    </location>
</feature>
<dbReference type="CDD" id="cd00383">
    <property type="entry name" value="trans_reg_C"/>
    <property type="match status" value="1"/>
</dbReference>
<dbReference type="SMART" id="SM00862">
    <property type="entry name" value="Trans_reg_C"/>
    <property type="match status" value="1"/>
</dbReference>
<feature type="modified residue" description="4-aspartylphosphate" evidence="2">
    <location>
        <position position="51"/>
    </location>
</feature>
<feature type="domain" description="Response regulatory" evidence="5">
    <location>
        <begin position="2"/>
        <end position="115"/>
    </location>
</feature>
<dbReference type="GO" id="GO:0000976">
    <property type="term" value="F:transcription cis-regulatory region binding"/>
    <property type="evidence" value="ECO:0007669"/>
    <property type="project" value="TreeGrafter"/>
</dbReference>
<dbReference type="PANTHER" id="PTHR48111:SF50">
    <property type="entry name" value="KDP OPERON TRANSCRIPTIONAL REGULATORY PROTEIN KDPE"/>
    <property type="match status" value="1"/>
</dbReference>
<dbReference type="InterPro" id="IPR001867">
    <property type="entry name" value="OmpR/PhoB-type_DNA-bd"/>
</dbReference>